<gene>
    <name evidence="1" type="ORF">SAMN05216334_1533</name>
</gene>
<dbReference type="EMBL" id="FNUX01000053">
    <property type="protein sequence ID" value="SEG22592.1"/>
    <property type="molecule type" value="Genomic_DNA"/>
</dbReference>
<organism evidence="1 2">
    <name type="scientific">Nitrosomonas ureae</name>
    <dbReference type="NCBI Taxonomy" id="44577"/>
    <lineage>
        <taxon>Bacteria</taxon>
        <taxon>Pseudomonadati</taxon>
        <taxon>Pseudomonadota</taxon>
        <taxon>Betaproteobacteria</taxon>
        <taxon>Nitrosomonadales</taxon>
        <taxon>Nitrosomonadaceae</taxon>
        <taxon>Nitrosomonas</taxon>
    </lineage>
</organism>
<evidence type="ECO:0000313" key="2">
    <source>
        <dbReference type="Proteomes" id="UP000236753"/>
    </source>
</evidence>
<proteinExistence type="predicted"/>
<dbReference type="Gene3D" id="1.25.40.10">
    <property type="entry name" value="Tetratricopeptide repeat domain"/>
    <property type="match status" value="1"/>
</dbReference>
<evidence type="ECO:0008006" key="3">
    <source>
        <dbReference type="Google" id="ProtNLM"/>
    </source>
</evidence>
<sequence>MFYKEEQLKELLKLTQPDHISILYLRLLLNITPGNDDLRLELIGNYINLGQDGNARSELERLLAEKGPKFLDARLLMLEIDFKDYFSITADDLSRDVVLAKLQDSIAEISKNPIPLALYAKVIQLSLELNQPTIAADLYYQWSTINLTLSERFEKLQESAKWYFASGLPNRAAEIYNECYELSENTVQARKFAILALEALQATTDSELTPEYLRTYQQRFPDDPEILDAAINIALINNHPKHAYELGNKRLAFDPDNPDQIKKQIDRSLAIGETLSALSLTQKLIEVTPDDHNSRESLARIAEWTNNPRLAIKEWLWLARNRRDDVAILSTIRLSRGLDLFGITIEMLEQLSNMRELSSEEMSSLLYAYDNYK</sequence>
<name>A0A1H5YFV2_9PROT</name>
<dbReference type="InterPro" id="IPR011990">
    <property type="entry name" value="TPR-like_helical_dom_sf"/>
</dbReference>
<reference evidence="1 2" key="1">
    <citation type="submission" date="2016-10" db="EMBL/GenBank/DDBJ databases">
        <authorList>
            <person name="de Groot N.N."/>
        </authorList>
    </citation>
    <scope>NUCLEOTIDE SEQUENCE [LARGE SCALE GENOMIC DNA]</scope>
    <source>
        <strain evidence="1 2">Nm13</strain>
    </source>
</reference>
<accession>A0A1H5YFV2</accession>
<protein>
    <recommendedName>
        <fullName evidence="3">Tetratricopeptide repeat-containing protein</fullName>
    </recommendedName>
</protein>
<dbReference type="AlphaFoldDB" id="A0A1H5YFV2"/>
<evidence type="ECO:0000313" key="1">
    <source>
        <dbReference type="EMBL" id="SEG22592.1"/>
    </source>
</evidence>
<dbReference type="SUPFAM" id="SSF48452">
    <property type="entry name" value="TPR-like"/>
    <property type="match status" value="1"/>
</dbReference>
<dbReference type="Proteomes" id="UP000236753">
    <property type="component" value="Unassembled WGS sequence"/>
</dbReference>